<organism evidence="3">
    <name type="scientific">Capitella teleta</name>
    <name type="common">Polychaete worm</name>
    <dbReference type="NCBI Taxonomy" id="283909"/>
    <lineage>
        <taxon>Eukaryota</taxon>
        <taxon>Metazoa</taxon>
        <taxon>Spiralia</taxon>
        <taxon>Lophotrochozoa</taxon>
        <taxon>Annelida</taxon>
        <taxon>Polychaeta</taxon>
        <taxon>Sedentaria</taxon>
        <taxon>Scolecida</taxon>
        <taxon>Capitellidae</taxon>
        <taxon>Capitella</taxon>
    </lineage>
</organism>
<dbReference type="GO" id="GO:0004386">
    <property type="term" value="F:helicase activity"/>
    <property type="evidence" value="ECO:0007669"/>
    <property type="project" value="TreeGrafter"/>
</dbReference>
<reference evidence="3 5" key="2">
    <citation type="journal article" date="2013" name="Nature">
        <title>Insights into bilaterian evolution from three spiralian genomes.</title>
        <authorList>
            <person name="Simakov O."/>
            <person name="Marletaz F."/>
            <person name="Cho S.J."/>
            <person name="Edsinger-Gonzales E."/>
            <person name="Havlak P."/>
            <person name="Hellsten U."/>
            <person name="Kuo D.H."/>
            <person name="Larsson T."/>
            <person name="Lv J."/>
            <person name="Arendt D."/>
            <person name="Savage R."/>
            <person name="Osoegawa K."/>
            <person name="de Jong P."/>
            <person name="Grimwood J."/>
            <person name="Chapman J.A."/>
            <person name="Shapiro H."/>
            <person name="Aerts A."/>
            <person name="Otillar R.P."/>
            <person name="Terry A.Y."/>
            <person name="Boore J.L."/>
            <person name="Grigoriev I.V."/>
            <person name="Lindberg D.R."/>
            <person name="Seaver E.C."/>
            <person name="Weisblat D.A."/>
            <person name="Putnam N.H."/>
            <person name="Rokhsar D.S."/>
        </authorList>
    </citation>
    <scope>NUCLEOTIDE SEQUENCE</scope>
    <source>
        <strain evidence="3 5">I ESC-2004</strain>
    </source>
</reference>
<dbReference type="PANTHER" id="PTHR18934">
    <property type="entry name" value="ATP-DEPENDENT RNA HELICASE"/>
    <property type="match status" value="1"/>
</dbReference>
<dbReference type="GO" id="GO:0003723">
    <property type="term" value="F:RNA binding"/>
    <property type="evidence" value="ECO:0007669"/>
    <property type="project" value="TreeGrafter"/>
</dbReference>
<protein>
    <recommendedName>
        <fullName evidence="2">Helicase ATP-binding domain-containing protein</fullName>
    </recommendedName>
</protein>
<dbReference type="EnsemblMetazoa" id="CapteT78441">
    <property type="protein sequence ID" value="CapteP78441"/>
    <property type="gene ID" value="CapteG78441"/>
</dbReference>
<evidence type="ECO:0000313" key="4">
    <source>
        <dbReference type="EnsemblMetazoa" id="CapteP78441"/>
    </source>
</evidence>
<reference evidence="4" key="3">
    <citation type="submission" date="2015-06" db="UniProtKB">
        <authorList>
            <consortium name="EnsemblMetazoa"/>
        </authorList>
    </citation>
    <scope>IDENTIFICATION</scope>
</reference>
<evidence type="ECO:0000256" key="1">
    <source>
        <dbReference type="ARBA" id="ARBA00022801"/>
    </source>
</evidence>
<evidence type="ECO:0000313" key="5">
    <source>
        <dbReference type="Proteomes" id="UP000014760"/>
    </source>
</evidence>
<gene>
    <name evidence="3" type="ORF">CAPTEDRAFT_78441</name>
</gene>
<dbReference type="EMBL" id="AMQN01023671">
    <property type="status" value="NOT_ANNOTATED_CDS"/>
    <property type="molecule type" value="Genomic_DNA"/>
</dbReference>
<dbReference type="OrthoDB" id="10253254at2759"/>
<dbReference type="PANTHER" id="PTHR18934:SF81">
    <property type="entry name" value="ATP-DEPENDENT RNA HELICASE DEAH11, CHLOROPLASTIC-RELATED"/>
    <property type="match status" value="1"/>
</dbReference>
<dbReference type="GO" id="GO:0005524">
    <property type="term" value="F:ATP binding"/>
    <property type="evidence" value="ECO:0007669"/>
    <property type="project" value="InterPro"/>
</dbReference>
<dbReference type="InterPro" id="IPR027417">
    <property type="entry name" value="P-loop_NTPase"/>
</dbReference>
<dbReference type="Proteomes" id="UP000014760">
    <property type="component" value="Unassembled WGS sequence"/>
</dbReference>
<evidence type="ECO:0000259" key="2">
    <source>
        <dbReference type="PROSITE" id="PS51192"/>
    </source>
</evidence>
<accession>R7UMC3</accession>
<dbReference type="CDD" id="cd17917">
    <property type="entry name" value="DEXHc_RHA-like"/>
    <property type="match status" value="1"/>
</dbReference>
<dbReference type="Gene3D" id="3.40.50.300">
    <property type="entry name" value="P-loop containing nucleotide triphosphate hydrolases"/>
    <property type="match status" value="1"/>
</dbReference>
<keyword evidence="1" id="KW-0378">Hydrolase</keyword>
<sequence length="127" mass="14027">PMYAHKTDIVHMVKENQVSILLADTGSGKSTQVVQYLLTNGLFKGGKIICTQPRKISAITLAERVASELNTNVGETIGYKVGMQSKCSPDTQILFMTDHKLLDICRNDPLFSEFACIVVDEAHERSL</sequence>
<dbReference type="EMBL" id="KB301822">
    <property type="protein sequence ID" value="ELU05052.1"/>
    <property type="molecule type" value="Genomic_DNA"/>
</dbReference>
<dbReference type="InterPro" id="IPR014001">
    <property type="entry name" value="Helicase_ATP-bd"/>
</dbReference>
<evidence type="ECO:0000313" key="3">
    <source>
        <dbReference type="EMBL" id="ELU05052.1"/>
    </source>
</evidence>
<dbReference type="AlphaFoldDB" id="R7UMC3"/>
<feature type="domain" description="Helicase ATP-binding" evidence="2">
    <location>
        <begin position="10"/>
        <end position="127"/>
    </location>
</feature>
<dbReference type="PROSITE" id="PS00690">
    <property type="entry name" value="DEAH_ATP_HELICASE"/>
    <property type="match status" value="1"/>
</dbReference>
<proteinExistence type="predicted"/>
<dbReference type="OMA" id="PHATHIF"/>
<dbReference type="SUPFAM" id="SSF52540">
    <property type="entry name" value="P-loop containing nucleoside triphosphate hydrolases"/>
    <property type="match status" value="1"/>
</dbReference>
<feature type="non-terminal residue" evidence="3">
    <location>
        <position position="1"/>
    </location>
</feature>
<keyword evidence="5" id="KW-1185">Reference proteome</keyword>
<dbReference type="InterPro" id="IPR011545">
    <property type="entry name" value="DEAD/DEAH_box_helicase_dom"/>
</dbReference>
<dbReference type="STRING" id="283909.R7UMC3"/>
<reference evidence="5" key="1">
    <citation type="submission" date="2012-12" db="EMBL/GenBank/DDBJ databases">
        <authorList>
            <person name="Hellsten U."/>
            <person name="Grimwood J."/>
            <person name="Chapman J.A."/>
            <person name="Shapiro H."/>
            <person name="Aerts A."/>
            <person name="Otillar R.P."/>
            <person name="Terry A.Y."/>
            <person name="Boore J.L."/>
            <person name="Simakov O."/>
            <person name="Marletaz F."/>
            <person name="Cho S.-J."/>
            <person name="Edsinger-Gonzales E."/>
            <person name="Havlak P."/>
            <person name="Kuo D.-H."/>
            <person name="Larsson T."/>
            <person name="Lv J."/>
            <person name="Arendt D."/>
            <person name="Savage R."/>
            <person name="Osoegawa K."/>
            <person name="de Jong P."/>
            <person name="Lindberg D.R."/>
            <person name="Seaver E.C."/>
            <person name="Weisblat D.A."/>
            <person name="Putnam N.H."/>
            <person name="Grigoriev I.V."/>
            <person name="Rokhsar D.S."/>
        </authorList>
    </citation>
    <scope>NUCLEOTIDE SEQUENCE</scope>
    <source>
        <strain evidence="5">I ESC-2004</strain>
    </source>
</reference>
<dbReference type="GO" id="GO:0016787">
    <property type="term" value="F:hydrolase activity"/>
    <property type="evidence" value="ECO:0007669"/>
    <property type="project" value="UniProtKB-KW"/>
</dbReference>
<name>R7UMC3_CAPTE</name>
<dbReference type="InterPro" id="IPR002464">
    <property type="entry name" value="DNA/RNA_helicase_DEAH_CS"/>
</dbReference>
<dbReference type="PROSITE" id="PS51192">
    <property type="entry name" value="HELICASE_ATP_BIND_1"/>
    <property type="match status" value="1"/>
</dbReference>
<feature type="non-terminal residue" evidence="3">
    <location>
        <position position="127"/>
    </location>
</feature>
<dbReference type="HOGENOM" id="CLU_001832_10_1_1"/>
<dbReference type="Pfam" id="PF00270">
    <property type="entry name" value="DEAD"/>
    <property type="match status" value="1"/>
</dbReference>